<dbReference type="PROSITE" id="PS50110">
    <property type="entry name" value="RESPONSE_REGULATORY"/>
    <property type="match status" value="1"/>
</dbReference>
<comment type="caution">
    <text evidence="7">The sequence shown here is derived from an EMBL/GenBank/DDBJ whole genome shotgun (WGS) entry which is preliminary data.</text>
</comment>
<dbReference type="FunFam" id="3.30.70.270:FF:000001">
    <property type="entry name" value="Diguanylate cyclase domain protein"/>
    <property type="match status" value="1"/>
</dbReference>
<dbReference type="PANTHER" id="PTHR45138">
    <property type="entry name" value="REGULATORY COMPONENTS OF SENSORY TRANSDUCTION SYSTEM"/>
    <property type="match status" value="1"/>
</dbReference>
<evidence type="ECO:0000313" key="7">
    <source>
        <dbReference type="EMBL" id="MBN7825948.1"/>
    </source>
</evidence>
<accession>A0A939DNB5</accession>
<dbReference type="PANTHER" id="PTHR45138:SF9">
    <property type="entry name" value="DIGUANYLATE CYCLASE DGCM-RELATED"/>
    <property type="match status" value="1"/>
</dbReference>
<organism evidence="7 8">
    <name type="scientific">Bowmanella dokdonensis</name>
    <dbReference type="NCBI Taxonomy" id="751969"/>
    <lineage>
        <taxon>Bacteria</taxon>
        <taxon>Pseudomonadati</taxon>
        <taxon>Pseudomonadota</taxon>
        <taxon>Gammaproteobacteria</taxon>
        <taxon>Alteromonadales</taxon>
        <taxon>Alteromonadaceae</taxon>
        <taxon>Bowmanella</taxon>
    </lineage>
</organism>
<dbReference type="InterPro" id="IPR011006">
    <property type="entry name" value="CheY-like_superfamily"/>
</dbReference>
<dbReference type="GO" id="GO:0000160">
    <property type="term" value="P:phosphorelay signal transduction system"/>
    <property type="evidence" value="ECO:0007669"/>
    <property type="project" value="InterPro"/>
</dbReference>
<keyword evidence="8" id="KW-1185">Reference proteome</keyword>
<dbReference type="InterPro" id="IPR001789">
    <property type="entry name" value="Sig_transdc_resp-reg_receiver"/>
</dbReference>
<evidence type="ECO:0000256" key="4">
    <source>
        <dbReference type="PROSITE-ProRule" id="PRU00169"/>
    </source>
</evidence>
<dbReference type="NCBIfam" id="TIGR00254">
    <property type="entry name" value="GGDEF"/>
    <property type="match status" value="1"/>
</dbReference>
<evidence type="ECO:0000256" key="2">
    <source>
        <dbReference type="ARBA" id="ARBA00012528"/>
    </source>
</evidence>
<dbReference type="InterPro" id="IPR000160">
    <property type="entry name" value="GGDEF_dom"/>
</dbReference>
<dbReference type="PROSITE" id="PS50887">
    <property type="entry name" value="GGDEF"/>
    <property type="match status" value="1"/>
</dbReference>
<dbReference type="SMART" id="SM00267">
    <property type="entry name" value="GGDEF"/>
    <property type="match status" value="1"/>
</dbReference>
<dbReference type="Proteomes" id="UP000664654">
    <property type="component" value="Unassembled WGS sequence"/>
</dbReference>
<evidence type="ECO:0000313" key="8">
    <source>
        <dbReference type="Proteomes" id="UP000664654"/>
    </source>
</evidence>
<evidence type="ECO:0000259" key="6">
    <source>
        <dbReference type="PROSITE" id="PS50887"/>
    </source>
</evidence>
<feature type="modified residue" description="4-aspartylphosphate" evidence="4">
    <location>
        <position position="60"/>
    </location>
</feature>
<dbReference type="GO" id="GO:0005886">
    <property type="term" value="C:plasma membrane"/>
    <property type="evidence" value="ECO:0007669"/>
    <property type="project" value="TreeGrafter"/>
</dbReference>
<dbReference type="InterPro" id="IPR029787">
    <property type="entry name" value="Nucleotide_cyclase"/>
</dbReference>
<dbReference type="GO" id="GO:0052621">
    <property type="term" value="F:diguanylate cyclase activity"/>
    <property type="evidence" value="ECO:0007669"/>
    <property type="project" value="UniProtKB-EC"/>
</dbReference>
<sequence>MEQLEQRQPRGKVLVVDDQAINIRVIHQLLNDEHQLFVATSGEQALEFCLNSPPDLILLDVVMPGMDGLEVCRRLKQEESTARIPVIFVTGHDDKDEEEACWLAGGVDFVPKPVSGMTLRHRVMTHLTFKLQSDLLREMALMDGLTGVANRRRFDEALNAEWRRSQRSKGLLSLIMLDIDHFKAFNDEYGHQAGDDCLKQVAKAVLSAVRRPGDLLARYGGEEFAIVLPDTGKQGAKEVAEAAADAIRELQIRHQPSDHDQVTASFGVASLDLARHSSAKDLLEQADEALYEAKDSGRNKVCVG</sequence>
<dbReference type="SMART" id="SM00448">
    <property type="entry name" value="REC"/>
    <property type="match status" value="1"/>
</dbReference>
<dbReference type="Pfam" id="PF00072">
    <property type="entry name" value="Response_reg"/>
    <property type="match status" value="1"/>
</dbReference>
<dbReference type="SUPFAM" id="SSF52172">
    <property type="entry name" value="CheY-like"/>
    <property type="match status" value="1"/>
</dbReference>
<gene>
    <name evidence="7" type="ORF">J0A66_11990</name>
</gene>
<dbReference type="Gene3D" id="3.40.50.2300">
    <property type="match status" value="1"/>
</dbReference>
<name>A0A939DNB5_9ALTE</name>
<dbReference type="EC" id="2.7.7.65" evidence="2"/>
<dbReference type="GO" id="GO:1902201">
    <property type="term" value="P:negative regulation of bacterial-type flagellum-dependent cell motility"/>
    <property type="evidence" value="ECO:0007669"/>
    <property type="project" value="TreeGrafter"/>
</dbReference>
<keyword evidence="4" id="KW-0597">Phosphoprotein</keyword>
<dbReference type="SUPFAM" id="SSF55073">
    <property type="entry name" value="Nucleotide cyclase"/>
    <property type="match status" value="1"/>
</dbReference>
<proteinExistence type="predicted"/>
<evidence type="ECO:0000259" key="5">
    <source>
        <dbReference type="PROSITE" id="PS50110"/>
    </source>
</evidence>
<comment type="cofactor">
    <cofactor evidence="1">
        <name>Mg(2+)</name>
        <dbReference type="ChEBI" id="CHEBI:18420"/>
    </cofactor>
</comment>
<protein>
    <recommendedName>
        <fullName evidence="2">diguanylate cyclase</fullName>
        <ecNumber evidence="2">2.7.7.65</ecNumber>
    </recommendedName>
</protein>
<comment type="catalytic activity">
    <reaction evidence="3">
        <text>2 GTP = 3',3'-c-di-GMP + 2 diphosphate</text>
        <dbReference type="Rhea" id="RHEA:24898"/>
        <dbReference type="ChEBI" id="CHEBI:33019"/>
        <dbReference type="ChEBI" id="CHEBI:37565"/>
        <dbReference type="ChEBI" id="CHEBI:58805"/>
        <dbReference type="EC" id="2.7.7.65"/>
    </reaction>
</comment>
<feature type="domain" description="GGDEF" evidence="6">
    <location>
        <begin position="170"/>
        <end position="304"/>
    </location>
</feature>
<dbReference type="Pfam" id="PF00990">
    <property type="entry name" value="GGDEF"/>
    <property type="match status" value="1"/>
</dbReference>
<evidence type="ECO:0000256" key="3">
    <source>
        <dbReference type="ARBA" id="ARBA00034247"/>
    </source>
</evidence>
<reference evidence="7" key="1">
    <citation type="submission" date="2021-03" db="EMBL/GenBank/DDBJ databases">
        <title>novel species isolated from a fishpond in China.</title>
        <authorList>
            <person name="Lu H."/>
            <person name="Cai Z."/>
        </authorList>
    </citation>
    <scope>NUCLEOTIDE SEQUENCE</scope>
    <source>
        <strain evidence="7">JCM 30855</strain>
    </source>
</reference>
<dbReference type="InterPro" id="IPR043128">
    <property type="entry name" value="Rev_trsase/Diguanyl_cyclase"/>
</dbReference>
<dbReference type="InterPro" id="IPR050469">
    <property type="entry name" value="Diguanylate_Cyclase"/>
</dbReference>
<dbReference type="CDD" id="cd01949">
    <property type="entry name" value="GGDEF"/>
    <property type="match status" value="1"/>
</dbReference>
<dbReference type="GO" id="GO:0043709">
    <property type="term" value="P:cell adhesion involved in single-species biofilm formation"/>
    <property type="evidence" value="ECO:0007669"/>
    <property type="project" value="TreeGrafter"/>
</dbReference>
<feature type="domain" description="Response regulatory" evidence="5">
    <location>
        <begin position="12"/>
        <end position="127"/>
    </location>
</feature>
<evidence type="ECO:0000256" key="1">
    <source>
        <dbReference type="ARBA" id="ARBA00001946"/>
    </source>
</evidence>
<dbReference type="AlphaFoldDB" id="A0A939DNB5"/>
<dbReference type="Gene3D" id="3.30.70.270">
    <property type="match status" value="1"/>
</dbReference>
<dbReference type="EMBL" id="JAFKCV010000006">
    <property type="protein sequence ID" value="MBN7825948.1"/>
    <property type="molecule type" value="Genomic_DNA"/>
</dbReference>